<dbReference type="GO" id="GO:0006310">
    <property type="term" value="P:DNA recombination"/>
    <property type="evidence" value="ECO:0007669"/>
    <property type="project" value="UniProtKB-KW"/>
</dbReference>
<evidence type="ECO:0000313" key="5">
    <source>
        <dbReference type="EMBL" id="RGV55625.1"/>
    </source>
</evidence>
<gene>
    <name evidence="5" type="ORF">DWW09_06685</name>
</gene>
<evidence type="ECO:0000313" key="6">
    <source>
        <dbReference type="Proteomes" id="UP000284366"/>
    </source>
</evidence>
<dbReference type="Pfam" id="PF13102">
    <property type="entry name" value="Phage_int_SAM_5"/>
    <property type="match status" value="1"/>
</dbReference>
<reference evidence="5 6" key="1">
    <citation type="submission" date="2018-08" db="EMBL/GenBank/DDBJ databases">
        <title>A genome reference for cultivated species of the human gut microbiota.</title>
        <authorList>
            <person name="Zou Y."/>
            <person name="Xue W."/>
            <person name="Luo G."/>
        </authorList>
    </citation>
    <scope>NUCLEOTIDE SEQUENCE [LARGE SCALE GENOMIC DNA]</scope>
    <source>
        <strain evidence="5 6">AF14-27</strain>
    </source>
</reference>
<dbReference type="PANTHER" id="PTHR30349">
    <property type="entry name" value="PHAGE INTEGRASE-RELATED"/>
    <property type="match status" value="1"/>
</dbReference>
<evidence type="ECO:0000256" key="1">
    <source>
        <dbReference type="ARBA" id="ARBA00008857"/>
    </source>
</evidence>
<dbReference type="InterPro" id="IPR050090">
    <property type="entry name" value="Tyrosine_recombinase_XerCD"/>
</dbReference>
<dbReference type="Proteomes" id="UP000284366">
    <property type="component" value="Unassembled WGS sequence"/>
</dbReference>
<dbReference type="PANTHER" id="PTHR30349:SF64">
    <property type="entry name" value="PROPHAGE INTEGRASE INTD-RELATED"/>
    <property type="match status" value="1"/>
</dbReference>
<dbReference type="InterPro" id="IPR013762">
    <property type="entry name" value="Integrase-like_cat_sf"/>
</dbReference>
<dbReference type="Gene3D" id="1.10.443.10">
    <property type="entry name" value="Intergrase catalytic core"/>
    <property type="match status" value="1"/>
</dbReference>
<dbReference type="InterPro" id="IPR010998">
    <property type="entry name" value="Integrase_recombinase_N"/>
</dbReference>
<keyword evidence="3" id="KW-0233">DNA recombination</keyword>
<evidence type="ECO:0000256" key="2">
    <source>
        <dbReference type="ARBA" id="ARBA00023125"/>
    </source>
</evidence>
<evidence type="ECO:0000256" key="3">
    <source>
        <dbReference type="ARBA" id="ARBA00023172"/>
    </source>
</evidence>
<dbReference type="InterPro" id="IPR011010">
    <property type="entry name" value="DNA_brk_join_enz"/>
</dbReference>
<dbReference type="SUPFAM" id="SSF56349">
    <property type="entry name" value="DNA breaking-rejoining enzymes"/>
    <property type="match status" value="1"/>
</dbReference>
<keyword evidence="2" id="KW-0238">DNA-binding</keyword>
<dbReference type="Pfam" id="PF17293">
    <property type="entry name" value="Arm-DNA-bind_5"/>
    <property type="match status" value="1"/>
</dbReference>
<proteinExistence type="inferred from homology"/>
<dbReference type="GO" id="GO:0015074">
    <property type="term" value="P:DNA integration"/>
    <property type="evidence" value="ECO:0007669"/>
    <property type="project" value="InterPro"/>
</dbReference>
<evidence type="ECO:0000259" key="4">
    <source>
        <dbReference type="PROSITE" id="PS51898"/>
    </source>
</evidence>
<feature type="domain" description="Tyr recombinase" evidence="4">
    <location>
        <begin position="220"/>
        <end position="404"/>
    </location>
</feature>
<comment type="similarity">
    <text evidence="1">Belongs to the 'phage' integrase family.</text>
</comment>
<dbReference type="RefSeq" id="WP_118046239.1">
    <property type="nucleotide sequence ID" value="NZ_JAQCUW010000008.1"/>
</dbReference>
<dbReference type="CDD" id="cd01185">
    <property type="entry name" value="INTN1_C_like"/>
    <property type="match status" value="1"/>
</dbReference>
<protein>
    <submittedName>
        <fullName evidence="5">Site-specific integrase</fullName>
    </submittedName>
</protein>
<organism evidence="5 6">
    <name type="scientific">Bacteroides clarus</name>
    <dbReference type="NCBI Taxonomy" id="626929"/>
    <lineage>
        <taxon>Bacteria</taxon>
        <taxon>Pseudomonadati</taxon>
        <taxon>Bacteroidota</taxon>
        <taxon>Bacteroidia</taxon>
        <taxon>Bacteroidales</taxon>
        <taxon>Bacteroidaceae</taxon>
        <taxon>Bacteroides</taxon>
    </lineage>
</organism>
<accession>A0A412YDZ1</accession>
<dbReference type="InterPro" id="IPR025269">
    <property type="entry name" value="SAM-like_dom"/>
</dbReference>
<dbReference type="Gene3D" id="1.10.150.130">
    <property type="match status" value="1"/>
</dbReference>
<comment type="caution">
    <text evidence="5">The sequence shown here is derived from an EMBL/GenBank/DDBJ whole genome shotgun (WGS) entry which is preliminary data.</text>
</comment>
<dbReference type="InterPro" id="IPR035386">
    <property type="entry name" value="Arm-DNA-bind_5"/>
</dbReference>
<dbReference type="AlphaFoldDB" id="A0A412YDZ1"/>
<name>A0A412YDZ1_9BACE</name>
<dbReference type="EMBL" id="QRZG01000009">
    <property type="protein sequence ID" value="RGV55625.1"/>
    <property type="molecule type" value="Genomic_DNA"/>
</dbReference>
<dbReference type="GO" id="GO:0003677">
    <property type="term" value="F:DNA binding"/>
    <property type="evidence" value="ECO:0007669"/>
    <property type="project" value="UniProtKB-KW"/>
</dbReference>
<dbReference type="Pfam" id="PF00589">
    <property type="entry name" value="Phage_integrase"/>
    <property type="match status" value="1"/>
</dbReference>
<dbReference type="PROSITE" id="PS51898">
    <property type="entry name" value="TYR_RECOMBINASE"/>
    <property type="match status" value="1"/>
</dbReference>
<dbReference type="InterPro" id="IPR002104">
    <property type="entry name" value="Integrase_catalytic"/>
</dbReference>
<sequence length="415" mass="47936">MKQGTMNILFFILKTKLLKNGEAPILMRITIDGHYEEIRIQRSVPPKLWDSSKECSRGKDRTAKELNTYIAELSALALQKHKELKFELALITPRLLLKRVFGKDTEMRTLLGTMGEEIEKMKKAVNIDYAPVTINRYINVMNKLKRAIPDFYKKEDITFFELNSDFISAFDLHLKTEAGLCRNTIVRYMKCFKRITNMALAKEWMRKDPFYGYKMAQDETDPIFLTYPELKSVMEKKFTIPRLELVRDIFVFACFTGLAFADVSTLTKDNLVQDNNGDWWIRKGRIKLERRHRASSVSNIPLLPVPLAILKKYEDHPICQKKHLCLPVICNQRMNSYLKEIADLCGIKKNLTTHTARHSYATSVCLANGVSIENVAKMLGHSNIKMTQHYARVLDSSILKDMNNVRSVLSSNLSR</sequence>